<evidence type="ECO:0000256" key="7">
    <source>
        <dbReference type="ARBA" id="ARBA00022833"/>
    </source>
</evidence>
<dbReference type="Pfam" id="PF17820">
    <property type="entry name" value="PDZ_6"/>
    <property type="match status" value="1"/>
</dbReference>
<evidence type="ECO:0000256" key="2">
    <source>
        <dbReference type="ARBA" id="ARBA00004141"/>
    </source>
</evidence>
<evidence type="ECO:0000256" key="8">
    <source>
        <dbReference type="ARBA" id="ARBA00022989"/>
    </source>
</evidence>
<dbReference type="InterPro" id="IPR041489">
    <property type="entry name" value="PDZ_6"/>
</dbReference>
<evidence type="ECO:0000259" key="12">
    <source>
        <dbReference type="PROSITE" id="PS50106"/>
    </source>
</evidence>
<keyword evidence="11" id="KW-0479">Metal-binding</keyword>
<feature type="transmembrane region" description="Helical" evidence="11">
    <location>
        <begin position="352"/>
        <end position="370"/>
    </location>
</feature>
<keyword evidence="8 11" id="KW-1133">Transmembrane helix</keyword>
<dbReference type="AlphaFoldDB" id="A0A937HD39"/>
<gene>
    <name evidence="13" type="primary">rseP</name>
    <name evidence="13" type="ORF">ISQ19_02765</name>
</gene>
<comment type="cofactor">
    <cofactor evidence="1 11">
        <name>Zn(2+)</name>
        <dbReference type="ChEBI" id="CHEBI:29105"/>
    </cofactor>
</comment>
<dbReference type="InterPro" id="IPR036034">
    <property type="entry name" value="PDZ_sf"/>
</dbReference>
<organism evidence="13 14">
    <name type="scientific">PS1 clade bacterium</name>
    <dbReference type="NCBI Taxonomy" id="2175152"/>
    <lineage>
        <taxon>Bacteria</taxon>
        <taxon>Pseudomonadati</taxon>
        <taxon>Pseudomonadota</taxon>
        <taxon>Alphaproteobacteria</taxon>
        <taxon>PS1 clade</taxon>
    </lineage>
</organism>
<comment type="subcellular location">
    <subcellularLocation>
        <location evidence="2">Membrane</location>
        <topology evidence="2">Multi-pass membrane protein</topology>
    </subcellularLocation>
</comment>
<protein>
    <recommendedName>
        <fullName evidence="11">Zinc metalloprotease</fullName>
        <ecNumber evidence="11">3.4.24.-</ecNumber>
    </recommendedName>
</protein>
<comment type="caution">
    <text evidence="13">The sequence shown here is derived from an EMBL/GenBank/DDBJ whole genome shotgun (WGS) entry which is preliminary data.</text>
</comment>
<evidence type="ECO:0000256" key="11">
    <source>
        <dbReference type="RuleBase" id="RU362031"/>
    </source>
</evidence>
<evidence type="ECO:0000256" key="1">
    <source>
        <dbReference type="ARBA" id="ARBA00001947"/>
    </source>
</evidence>
<name>A0A937HD39_9PROT</name>
<keyword evidence="10 11" id="KW-0472">Membrane</keyword>
<evidence type="ECO:0000256" key="9">
    <source>
        <dbReference type="ARBA" id="ARBA00023049"/>
    </source>
</evidence>
<dbReference type="Pfam" id="PF02163">
    <property type="entry name" value="Peptidase_M50"/>
    <property type="match status" value="1"/>
</dbReference>
<proteinExistence type="inferred from homology"/>
<reference evidence="13" key="1">
    <citation type="submission" date="2020-10" db="EMBL/GenBank/DDBJ databases">
        <title>Microbiome of the Black Sea water column analyzed by genome centric metagenomics.</title>
        <authorList>
            <person name="Cabello-Yeves P.J."/>
            <person name="Callieri C."/>
            <person name="Picazo A."/>
            <person name="Mehrshad M."/>
            <person name="Haro-Moreno J.M."/>
            <person name="Roda-Garcia J."/>
            <person name="Dzembekova N."/>
            <person name="Slabakova V."/>
            <person name="Slabakova N."/>
            <person name="Moncheva S."/>
            <person name="Rodriguez-Valera F."/>
        </authorList>
    </citation>
    <scope>NUCLEOTIDE SEQUENCE</scope>
    <source>
        <strain evidence="13">BS307-5m-G5</strain>
    </source>
</reference>
<sequence length="387" mass="42473">MEAINYLYGALGFAYIVPFLFVLTIVVFFHELGHFYAARRCGVRVEVFSVGFGRAIASWNDKHGTQWKIGWLPLGGYVKFFGDENEASAPDAEKLKEMPENARGDTLFFKPLWQRAIVVAAGPVANFILAIVIFASLYTLLGQRITDPIVGTVVEDSAAARAGMQAGDLITAINDDEITSFSEVRRLVTVNAGVPLDFTVARGDVDVVLTATPDRVLEVDRFGNEYHIGRLGVSVNADENSIRHVRYNPLTALWMGAEESYFIIEQTFIVLGRIIMGRESAESLGGPIRIAQLSGQTATLGFVALINLTAVLSVSIGLINLFPIPMLDGGHLAFYAYEAVFGKPMSARAQDIGMRIGLSMVMMLFLFVTWNDLARLNVFDRVVSLFG</sequence>
<dbReference type="PANTHER" id="PTHR42837:SF2">
    <property type="entry name" value="MEMBRANE METALLOPROTEASE ARASP2, CHLOROPLASTIC-RELATED"/>
    <property type="match status" value="1"/>
</dbReference>
<dbReference type="EC" id="3.4.24.-" evidence="11"/>
<keyword evidence="5 11" id="KW-0812">Transmembrane</keyword>
<dbReference type="PROSITE" id="PS50106">
    <property type="entry name" value="PDZ"/>
    <property type="match status" value="1"/>
</dbReference>
<dbReference type="CDD" id="cd23081">
    <property type="entry name" value="cpPDZ_EcRseP-like"/>
    <property type="match status" value="1"/>
</dbReference>
<feature type="transmembrane region" description="Helical" evidence="11">
    <location>
        <begin position="116"/>
        <end position="141"/>
    </location>
</feature>
<keyword evidence="6 11" id="KW-0378">Hydrolase</keyword>
<comment type="similarity">
    <text evidence="3 11">Belongs to the peptidase M50B family.</text>
</comment>
<feature type="transmembrane region" description="Helical" evidence="11">
    <location>
        <begin position="300"/>
        <end position="322"/>
    </location>
</feature>
<evidence type="ECO:0000256" key="6">
    <source>
        <dbReference type="ARBA" id="ARBA00022801"/>
    </source>
</evidence>
<dbReference type="Proteomes" id="UP000785783">
    <property type="component" value="Unassembled WGS sequence"/>
</dbReference>
<dbReference type="InterPro" id="IPR008915">
    <property type="entry name" value="Peptidase_M50"/>
</dbReference>
<dbReference type="GO" id="GO:0046872">
    <property type="term" value="F:metal ion binding"/>
    <property type="evidence" value="ECO:0007669"/>
    <property type="project" value="UniProtKB-KW"/>
</dbReference>
<dbReference type="SUPFAM" id="SSF50156">
    <property type="entry name" value="PDZ domain-like"/>
    <property type="match status" value="1"/>
</dbReference>
<accession>A0A937HD39</accession>
<feature type="transmembrane region" description="Helical" evidence="11">
    <location>
        <begin position="6"/>
        <end position="29"/>
    </location>
</feature>
<evidence type="ECO:0000256" key="4">
    <source>
        <dbReference type="ARBA" id="ARBA00022670"/>
    </source>
</evidence>
<evidence type="ECO:0000256" key="5">
    <source>
        <dbReference type="ARBA" id="ARBA00022692"/>
    </source>
</evidence>
<dbReference type="GO" id="GO:0006508">
    <property type="term" value="P:proteolysis"/>
    <property type="evidence" value="ECO:0007669"/>
    <property type="project" value="UniProtKB-KW"/>
</dbReference>
<dbReference type="GO" id="GO:0004222">
    <property type="term" value="F:metalloendopeptidase activity"/>
    <property type="evidence" value="ECO:0007669"/>
    <property type="project" value="InterPro"/>
</dbReference>
<dbReference type="GO" id="GO:0016020">
    <property type="term" value="C:membrane"/>
    <property type="evidence" value="ECO:0007669"/>
    <property type="project" value="UniProtKB-SubCell"/>
</dbReference>
<dbReference type="CDD" id="cd06163">
    <property type="entry name" value="S2P-M50_PDZ_RseP-like"/>
    <property type="match status" value="1"/>
</dbReference>
<keyword evidence="7 11" id="KW-0862">Zinc</keyword>
<feature type="domain" description="PDZ" evidence="12">
    <location>
        <begin position="130"/>
        <end position="182"/>
    </location>
</feature>
<evidence type="ECO:0000313" key="14">
    <source>
        <dbReference type="Proteomes" id="UP000785783"/>
    </source>
</evidence>
<dbReference type="InterPro" id="IPR001478">
    <property type="entry name" value="PDZ"/>
</dbReference>
<dbReference type="SMART" id="SM00228">
    <property type="entry name" value="PDZ"/>
    <property type="match status" value="1"/>
</dbReference>
<dbReference type="NCBIfam" id="TIGR00054">
    <property type="entry name" value="RIP metalloprotease RseP"/>
    <property type="match status" value="1"/>
</dbReference>
<keyword evidence="9 11" id="KW-0482">Metalloprotease</keyword>
<dbReference type="EMBL" id="JADHOK010000021">
    <property type="protein sequence ID" value="MBL6761599.1"/>
    <property type="molecule type" value="Genomic_DNA"/>
</dbReference>
<dbReference type="InterPro" id="IPR004387">
    <property type="entry name" value="Pept_M50_Zn"/>
</dbReference>
<evidence type="ECO:0000256" key="3">
    <source>
        <dbReference type="ARBA" id="ARBA00007931"/>
    </source>
</evidence>
<dbReference type="PANTHER" id="PTHR42837">
    <property type="entry name" value="REGULATOR OF SIGMA-E PROTEASE RSEP"/>
    <property type="match status" value="1"/>
</dbReference>
<evidence type="ECO:0000313" key="13">
    <source>
        <dbReference type="EMBL" id="MBL6761599.1"/>
    </source>
</evidence>
<evidence type="ECO:0000256" key="10">
    <source>
        <dbReference type="ARBA" id="ARBA00023136"/>
    </source>
</evidence>
<dbReference type="Gene3D" id="2.30.42.10">
    <property type="match status" value="1"/>
</dbReference>
<keyword evidence="4" id="KW-0645">Protease</keyword>